<reference evidence="4" key="1">
    <citation type="submission" date="2013-03" db="EMBL/GenBank/DDBJ databases">
        <title>The Genome Sequence of Anopheles epiroticus epiroticus2.</title>
        <authorList>
            <consortium name="The Broad Institute Genomics Platform"/>
            <person name="Neafsey D.E."/>
            <person name="Howell P."/>
            <person name="Walker B."/>
            <person name="Young S.K."/>
            <person name="Zeng Q."/>
            <person name="Gargeya S."/>
            <person name="Fitzgerald M."/>
            <person name="Haas B."/>
            <person name="Abouelleil A."/>
            <person name="Allen A.W."/>
            <person name="Alvarado L."/>
            <person name="Arachchi H.M."/>
            <person name="Berlin A.M."/>
            <person name="Chapman S.B."/>
            <person name="Gainer-Dewar J."/>
            <person name="Goldberg J."/>
            <person name="Griggs A."/>
            <person name="Gujja S."/>
            <person name="Hansen M."/>
            <person name="Howarth C."/>
            <person name="Imamovic A."/>
            <person name="Ireland A."/>
            <person name="Larimer J."/>
            <person name="McCowan C."/>
            <person name="Murphy C."/>
            <person name="Pearson M."/>
            <person name="Poon T.W."/>
            <person name="Priest M."/>
            <person name="Roberts A."/>
            <person name="Saif S."/>
            <person name="Shea T."/>
            <person name="Sisk P."/>
            <person name="Sykes S."/>
            <person name="Wortman J."/>
            <person name="Nusbaum C."/>
            <person name="Birren B."/>
        </authorList>
    </citation>
    <scope>NUCLEOTIDE SEQUENCE [LARGE SCALE GENOMIC DNA]</scope>
    <source>
        <strain evidence="4">Epiroticus2</strain>
    </source>
</reference>
<evidence type="ECO:0000313" key="4">
    <source>
        <dbReference type="Proteomes" id="UP000075885"/>
    </source>
</evidence>
<feature type="coiled-coil region" evidence="2">
    <location>
        <begin position="391"/>
        <end position="425"/>
    </location>
</feature>
<protein>
    <submittedName>
        <fullName evidence="3">Uncharacterized protein</fullName>
    </submittedName>
</protein>
<dbReference type="EnsemblMetazoa" id="AEPI001881-RA">
    <property type="protein sequence ID" value="AEPI001881-PA"/>
    <property type="gene ID" value="AEPI001881"/>
</dbReference>
<dbReference type="Gene3D" id="1.20.890.10">
    <property type="entry name" value="cAMP-dependent protein kinase regulatory subunit, dimerization-anchoring domain"/>
    <property type="match status" value="1"/>
</dbReference>
<keyword evidence="4" id="KW-1185">Reference proteome</keyword>
<evidence type="ECO:0000313" key="3">
    <source>
        <dbReference type="EnsemblMetazoa" id="AEPI001881-PA"/>
    </source>
</evidence>
<name>A0A182P4P5_9DIPT</name>
<dbReference type="Proteomes" id="UP000075885">
    <property type="component" value="Unassembled WGS sequence"/>
</dbReference>
<dbReference type="GO" id="GO:0048188">
    <property type="term" value="C:Set1C/COMPASS complex"/>
    <property type="evidence" value="ECO:0007669"/>
    <property type="project" value="InterPro"/>
</dbReference>
<dbReference type="PANTHER" id="PTHR23356">
    <property type="entry name" value="DPY30-RELATED"/>
    <property type="match status" value="1"/>
</dbReference>
<reference evidence="3" key="2">
    <citation type="submission" date="2020-05" db="UniProtKB">
        <authorList>
            <consortium name="EnsemblMetazoa"/>
        </authorList>
    </citation>
    <scope>IDENTIFICATION</scope>
    <source>
        <strain evidence="3">Epiroticus2</strain>
    </source>
</reference>
<accession>A0A182P4P5</accession>
<organism evidence="3 4">
    <name type="scientific">Anopheles epiroticus</name>
    <dbReference type="NCBI Taxonomy" id="199890"/>
    <lineage>
        <taxon>Eukaryota</taxon>
        <taxon>Metazoa</taxon>
        <taxon>Ecdysozoa</taxon>
        <taxon>Arthropoda</taxon>
        <taxon>Hexapoda</taxon>
        <taxon>Insecta</taxon>
        <taxon>Pterygota</taxon>
        <taxon>Neoptera</taxon>
        <taxon>Endopterygota</taxon>
        <taxon>Diptera</taxon>
        <taxon>Nematocera</taxon>
        <taxon>Culicoidea</taxon>
        <taxon>Culicidae</taxon>
        <taxon>Anophelinae</taxon>
        <taxon>Anopheles</taxon>
    </lineage>
</organism>
<sequence>MSEESYSPAPAEQLDNVLRDISLKNVQLRRLASILLVDTEFLRLCDIFDEVERALRRVDRFSIDSETEDIISRLELKVKLLQRSGKSCLTRLAKYNAARKDNSPEHQRRGFAGRLETSVSKLRALQQLNRRYRHFREGVKDTVWSVCDINQLGEVESLLKKTDFLHRIVCKNHRNCIQTLPATDIDHTIELSCLRLRFAVSSLLAIALVNFKELLETMENEDTVRALHAKLQHDIRLSMDAIQVNEEELASLRQQLFTSAESLTAQRTIAIERRDRRGLDLQEHLRTIDQLERNRQEIEERVTQLVEEREAIQQQLEERRHLLQLGMHEVVRLERLIEQIEREISERTVQFQREAQRLEQRRLEILNDPNLSPEERARLLAECDAELLQLRQSHTSNINLLEARCDELKRLSKNLANDVEAFRDEVAQKHRDALAELERQKLLASTPSQIALIEAAIQQQQAELNENFAMLDRAKGRPEFFTDDRGRYFLNAAGERIYKRDSTASEYRLGPDGEWVKVSSAVALQSDGQGTYYIDKFGQRIYQRQHFTDAGGEYYLDENGTRVYMKTTVRPSTGALDDEFISPFQRTLSTASSSEASLSQDDFPAVTQSVQELRERVAIDVAYIQETVGVVLRKGLAALTRAKPDDPIGYLADYLKLFQRNGLETKRRQELLERLRLEENDHATMESQV</sequence>
<dbReference type="InterPro" id="IPR049630">
    <property type="entry name" value="DYDC-like_DD"/>
</dbReference>
<evidence type="ECO:0000256" key="1">
    <source>
        <dbReference type="ARBA" id="ARBA00010849"/>
    </source>
</evidence>
<dbReference type="Pfam" id="PF05186">
    <property type="entry name" value="Dpy-30"/>
    <property type="match status" value="1"/>
</dbReference>
<feature type="coiled-coil region" evidence="2">
    <location>
        <begin position="281"/>
        <end position="361"/>
    </location>
</feature>
<evidence type="ECO:0000256" key="2">
    <source>
        <dbReference type="SAM" id="Coils"/>
    </source>
</evidence>
<keyword evidence="2" id="KW-0175">Coiled coil</keyword>
<dbReference type="InterPro" id="IPR007858">
    <property type="entry name" value="Dpy-30_motif"/>
</dbReference>
<dbReference type="VEuPathDB" id="VectorBase:AEPI001881"/>
<dbReference type="InterPro" id="IPR037856">
    <property type="entry name" value="Sdc1/DPY30"/>
</dbReference>
<dbReference type="PANTHER" id="PTHR23356:SF16">
    <property type="entry name" value="DPY30 DOMAIN CONTAINING 2"/>
    <property type="match status" value="1"/>
</dbReference>
<dbReference type="STRING" id="199890.A0A182P4P5"/>
<proteinExistence type="inferred from homology"/>
<dbReference type="Gene3D" id="2.10.270.10">
    <property type="entry name" value="Cholin Binding"/>
    <property type="match status" value="1"/>
</dbReference>
<dbReference type="CDD" id="cd22966">
    <property type="entry name" value="DD_DYDC-like"/>
    <property type="match status" value="1"/>
</dbReference>
<comment type="similarity">
    <text evidence="1">Belongs to the dpy-30 family.</text>
</comment>
<dbReference type="AlphaFoldDB" id="A0A182P4P5"/>